<organism evidence="1">
    <name type="scientific">marine sediment metagenome</name>
    <dbReference type="NCBI Taxonomy" id="412755"/>
    <lineage>
        <taxon>unclassified sequences</taxon>
        <taxon>metagenomes</taxon>
        <taxon>ecological metagenomes</taxon>
    </lineage>
</organism>
<feature type="non-terminal residue" evidence="1">
    <location>
        <position position="1"/>
    </location>
</feature>
<evidence type="ECO:0000313" key="1">
    <source>
        <dbReference type="EMBL" id="GAH63707.1"/>
    </source>
</evidence>
<protein>
    <submittedName>
        <fullName evidence="1">Uncharacterized protein</fullName>
    </submittedName>
</protein>
<proteinExistence type="predicted"/>
<gene>
    <name evidence="1" type="ORF">S03H2_52124</name>
</gene>
<dbReference type="EMBL" id="BARU01033103">
    <property type="protein sequence ID" value="GAH63707.1"/>
    <property type="molecule type" value="Genomic_DNA"/>
</dbReference>
<dbReference type="AlphaFoldDB" id="X1H2R0"/>
<sequence>AIYDKRWRAKLDHELQIGYRARRLYKKLSNRHIDYLFRAAQDNGIPRLIAEWPDFSFDWHGPFIAKVLKHLATEASLQPIRTLLKHDD</sequence>
<name>X1H2R0_9ZZZZ</name>
<accession>X1H2R0</accession>
<comment type="caution">
    <text evidence="1">The sequence shown here is derived from an EMBL/GenBank/DDBJ whole genome shotgun (WGS) entry which is preliminary data.</text>
</comment>
<reference evidence="1" key="1">
    <citation type="journal article" date="2014" name="Front. Microbiol.">
        <title>High frequency of phylogenetically diverse reductive dehalogenase-homologous genes in deep subseafloor sedimentary metagenomes.</title>
        <authorList>
            <person name="Kawai M."/>
            <person name="Futagami T."/>
            <person name="Toyoda A."/>
            <person name="Takaki Y."/>
            <person name="Nishi S."/>
            <person name="Hori S."/>
            <person name="Arai W."/>
            <person name="Tsubouchi T."/>
            <person name="Morono Y."/>
            <person name="Uchiyama I."/>
            <person name="Ito T."/>
            <person name="Fujiyama A."/>
            <person name="Inagaki F."/>
            <person name="Takami H."/>
        </authorList>
    </citation>
    <scope>NUCLEOTIDE SEQUENCE</scope>
    <source>
        <strain evidence="1">Expedition CK06-06</strain>
    </source>
</reference>